<keyword evidence="1" id="KW-0812">Transmembrane</keyword>
<evidence type="ECO:0000256" key="1">
    <source>
        <dbReference type="SAM" id="Phobius"/>
    </source>
</evidence>
<sequence length="63" mass="6530">MGGLSVAAIQFAIGLAAAIGGIIYDHQGIQGIFLSSALIFIAALLLIKTSFAQYTRTTAKPFS</sequence>
<dbReference type="EMBL" id="MEIP01000027">
    <property type="protein sequence ID" value="PIT44269.1"/>
    <property type="molecule type" value="Genomic_DNA"/>
</dbReference>
<keyword evidence="1" id="KW-0472">Membrane</keyword>
<reference evidence="2 3" key="1">
    <citation type="journal article" date="2017" name="MBio">
        <title>Type VI secretion-mediated competition in the bee gut microbiome.</title>
        <authorList>
            <person name="Steele M.I."/>
            <person name="Kwong W.K."/>
            <person name="Powell J.E."/>
            <person name="Whiteley M."/>
            <person name="Moran N.A."/>
        </authorList>
    </citation>
    <scope>NUCLEOTIDE SEQUENCE [LARGE SCALE GENOMIC DNA]</scope>
    <source>
        <strain evidence="2 3">Ruf1-X</strain>
    </source>
</reference>
<dbReference type="Proteomes" id="UP000229970">
    <property type="component" value="Unassembled WGS sequence"/>
</dbReference>
<comment type="caution">
    <text evidence="2">The sequence shown here is derived from an EMBL/GenBank/DDBJ whole genome shotgun (WGS) entry which is preliminary data.</text>
</comment>
<accession>A0A2N9XC96</accession>
<dbReference type="SUPFAM" id="SSF103473">
    <property type="entry name" value="MFS general substrate transporter"/>
    <property type="match status" value="1"/>
</dbReference>
<name>A0A2N9XC96_9NEIS</name>
<protein>
    <recommendedName>
        <fullName evidence="4">Major facilitator superfamily (MFS) profile domain-containing protein</fullName>
    </recommendedName>
</protein>
<dbReference type="AlphaFoldDB" id="A0A2N9XC96"/>
<gene>
    <name evidence="2" type="ORF">BHC46_10815</name>
</gene>
<evidence type="ECO:0008006" key="4">
    <source>
        <dbReference type="Google" id="ProtNLM"/>
    </source>
</evidence>
<proteinExistence type="predicted"/>
<evidence type="ECO:0000313" key="2">
    <source>
        <dbReference type="EMBL" id="PIT44269.1"/>
    </source>
</evidence>
<feature type="transmembrane region" description="Helical" evidence="1">
    <location>
        <begin position="28"/>
        <end position="47"/>
    </location>
</feature>
<dbReference type="InterPro" id="IPR036259">
    <property type="entry name" value="MFS_trans_sf"/>
</dbReference>
<organism evidence="2 3">
    <name type="scientific">Snodgrassella alvi</name>
    <dbReference type="NCBI Taxonomy" id="1196083"/>
    <lineage>
        <taxon>Bacteria</taxon>
        <taxon>Pseudomonadati</taxon>
        <taxon>Pseudomonadota</taxon>
        <taxon>Betaproteobacteria</taxon>
        <taxon>Neisseriales</taxon>
        <taxon>Neisseriaceae</taxon>
        <taxon>Snodgrassella</taxon>
    </lineage>
</organism>
<evidence type="ECO:0000313" key="3">
    <source>
        <dbReference type="Proteomes" id="UP000229970"/>
    </source>
</evidence>
<keyword evidence="1" id="KW-1133">Transmembrane helix</keyword>